<accession>A0AAV9UWM9</accession>
<dbReference type="Proteomes" id="UP001373714">
    <property type="component" value="Unassembled WGS sequence"/>
</dbReference>
<evidence type="ECO:0000313" key="2">
    <source>
        <dbReference type="EMBL" id="KAK6348922.1"/>
    </source>
</evidence>
<dbReference type="InterPro" id="IPR003615">
    <property type="entry name" value="HNH_nuc"/>
</dbReference>
<organism evidence="2 3">
    <name type="scientific">Orbilia blumenaviensis</name>
    <dbReference type="NCBI Taxonomy" id="1796055"/>
    <lineage>
        <taxon>Eukaryota</taxon>
        <taxon>Fungi</taxon>
        <taxon>Dikarya</taxon>
        <taxon>Ascomycota</taxon>
        <taxon>Pezizomycotina</taxon>
        <taxon>Orbiliomycetes</taxon>
        <taxon>Orbiliales</taxon>
        <taxon>Orbiliaceae</taxon>
        <taxon>Orbilia</taxon>
    </lineage>
</organism>
<keyword evidence="3" id="KW-1185">Reference proteome</keyword>
<dbReference type="EMBL" id="JAVHNS010000007">
    <property type="protein sequence ID" value="KAK6348922.1"/>
    <property type="molecule type" value="Genomic_DNA"/>
</dbReference>
<evidence type="ECO:0000313" key="3">
    <source>
        <dbReference type="Proteomes" id="UP001373714"/>
    </source>
</evidence>
<feature type="compositionally biased region" description="Basic and acidic residues" evidence="1">
    <location>
        <begin position="438"/>
        <end position="454"/>
    </location>
</feature>
<name>A0AAV9UWM9_9PEZI</name>
<dbReference type="CDD" id="cd00085">
    <property type="entry name" value="HNHc"/>
    <property type="match status" value="1"/>
</dbReference>
<feature type="compositionally biased region" description="Low complexity" evidence="1">
    <location>
        <begin position="348"/>
        <end position="362"/>
    </location>
</feature>
<gene>
    <name evidence="2" type="ORF">TWF730_009683</name>
</gene>
<feature type="compositionally biased region" description="Basic residues" evidence="1">
    <location>
        <begin position="276"/>
        <end position="289"/>
    </location>
</feature>
<sequence>MSEPESHEGADMADVADTSTNPGEETMLSRILKDELAGLLVLRDKLPQPDGACTICSEAEKGHTISFILDDDAKARFESFRKAGYLPDALARSDDFENLLWTCPDCHRRFDNPYPTLLVLPTNLDFFVLWEHRDYERRTQEAKAGPDAFVSARTVPEHDDYKGPYRFHVLTDDPTSIPDKLRKRLENEYTELYTEASPTALILHAGRAMGVPMTYEKKYGMSLAVRYKLIELFRLWERPPPKYEAPMTSSAAASFLDMQEHPSSSSPVRSKDGYKSKKNNNKKKGKRARSPSTRGSGSGSNSFQSMIKTPKSKRVRMKELTRSDDRERKKVEAEGRMYISPASPEGIGLPLRKGGKGLLSRPWSAIKAGFSEGACKDGKKDRPEDSELKKKKENRKEEHEEENTEEDGDEEYDDDEEGSGSEVEETDDGDGDYELEDSDGKENDQDEDSDKHDGGWSFGPRMSSSSIIERASKRKMPSKR</sequence>
<feature type="compositionally biased region" description="Basic and acidic residues" evidence="1">
    <location>
        <begin position="317"/>
        <end position="335"/>
    </location>
</feature>
<evidence type="ECO:0000256" key="1">
    <source>
        <dbReference type="SAM" id="MobiDB-lite"/>
    </source>
</evidence>
<comment type="caution">
    <text evidence="2">The sequence shown here is derived from an EMBL/GenBank/DDBJ whole genome shotgun (WGS) entry which is preliminary data.</text>
</comment>
<feature type="region of interest" description="Disordered" evidence="1">
    <location>
        <begin position="1"/>
        <end position="23"/>
    </location>
</feature>
<reference evidence="2 3" key="1">
    <citation type="submission" date="2019-10" db="EMBL/GenBank/DDBJ databases">
        <authorList>
            <person name="Palmer J.M."/>
        </authorList>
    </citation>
    <scope>NUCLEOTIDE SEQUENCE [LARGE SCALE GENOMIC DNA]</scope>
    <source>
        <strain evidence="2 3">TWF730</strain>
    </source>
</reference>
<proteinExistence type="predicted"/>
<feature type="compositionally biased region" description="Low complexity" evidence="1">
    <location>
        <begin position="290"/>
        <end position="302"/>
    </location>
</feature>
<feature type="compositionally biased region" description="Acidic residues" evidence="1">
    <location>
        <begin position="399"/>
        <end position="437"/>
    </location>
</feature>
<feature type="compositionally biased region" description="Basic and acidic residues" evidence="1">
    <location>
        <begin position="374"/>
        <end position="398"/>
    </location>
</feature>
<feature type="region of interest" description="Disordered" evidence="1">
    <location>
        <begin position="258"/>
        <end position="480"/>
    </location>
</feature>
<feature type="compositionally biased region" description="Basic and acidic residues" evidence="1">
    <location>
        <begin position="1"/>
        <end position="10"/>
    </location>
</feature>
<protein>
    <submittedName>
        <fullName evidence="2">Uncharacterized protein</fullName>
    </submittedName>
</protein>
<dbReference type="AlphaFoldDB" id="A0AAV9UWM9"/>